<sequence>MTKNNRVWADSPPEAKLDFTNPGVRMGVNFIVASITGKTNLEKLDLEPALKALKDRVVTKNVIPTGSPELRAAAFIDTIDKGNIRTVPNRSSPELRAAAFIDTIDKGNIRTVPNRRGRMTAVLSDIALLRDLRSQTSACATCMMHMPFAKIPVASTINTLAGALYVLGVK</sequence>
<proteinExistence type="predicted"/>
<dbReference type="Pfam" id="PF08491">
    <property type="entry name" value="SE"/>
    <property type="match status" value="1"/>
</dbReference>
<dbReference type="Proteomes" id="UP001163823">
    <property type="component" value="Chromosome 2"/>
</dbReference>
<comment type="caution">
    <text evidence="2">The sequence shown here is derived from an EMBL/GenBank/DDBJ whole genome shotgun (WGS) entry which is preliminary data.</text>
</comment>
<name>A0AAD7VL56_QUISA</name>
<keyword evidence="3" id="KW-1185">Reference proteome</keyword>
<dbReference type="GO" id="GO:0050660">
    <property type="term" value="F:flavin adenine dinucleotide binding"/>
    <property type="evidence" value="ECO:0007669"/>
    <property type="project" value="InterPro"/>
</dbReference>
<feature type="domain" description="Squalene epoxidase" evidence="1">
    <location>
        <begin position="57"/>
        <end position="167"/>
    </location>
</feature>
<dbReference type="AlphaFoldDB" id="A0AAD7VL56"/>
<keyword evidence="2" id="KW-0560">Oxidoreductase</keyword>
<keyword evidence="2" id="KW-0503">Monooxygenase</keyword>
<evidence type="ECO:0000259" key="1">
    <source>
        <dbReference type="Pfam" id="PF08491"/>
    </source>
</evidence>
<gene>
    <name evidence="2" type="ORF">O6P43_003152</name>
</gene>
<dbReference type="KEGG" id="qsa:O6P43_003152"/>
<dbReference type="GO" id="GO:0016020">
    <property type="term" value="C:membrane"/>
    <property type="evidence" value="ECO:0007669"/>
    <property type="project" value="InterPro"/>
</dbReference>
<organism evidence="2 3">
    <name type="scientific">Quillaja saponaria</name>
    <name type="common">Soap bark tree</name>
    <dbReference type="NCBI Taxonomy" id="32244"/>
    <lineage>
        <taxon>Eukaryota</taxon>
        <taxon>Viridiplantae</taxon>
        <taxon>Streptophyta</taxon>
        <taxon>Embryophyta</taxon>
        <taxon>Tracheophyta</taxon>
        <taxon>Spermatophyta</taxon>
        <taxon>Magnoliopsida</taxon>
        <taxon>eudicotyledons</taxon>
        <taxon>Gunneridae</taxon>
        <taxon>Pentapetalae</taxon>
        <taxon>rosids</taxon>
        <taxon>fabids</taxon>
        <taxon>Fabales</taxon>
        <taxon>Quillajaceae</taxon>
        <taxon>Quillaja</taxon>
    </lineage>
</organism>
<dbReference type="InterPro" id="IPR013698">
    <property type="entry name" value="Squalene_epoxidase"/>
</dbReference>
<reference evidence="2" key="1">
    <citation type="journal article" date="2023" name="Science">
        <title>Elucidation of the pathway for biosynthesis of saponin adjuvants from the soapbark tree.</title>
        <authorList>
            <person name="Reed J."/>
            <person name="Orme A."/>
            <person name="El-Demerdash A."/>
            <person name="Owen C."/>
            <person name="Martin L.B.B."/>
            <person name="Misra R.C."/>
            <person name="Kikuchi S."/>
            <person name="Rejzek M."/>
            <person name="Martin A.C."/>
            <person name="Harkess A."/>
            <person name="Leebens-Mack J."/>
            <person name="Louveau T."/>
            <person name="Stephenson M.J."/>
            <person name="Osbourn A."/>
        </authorList>
    </citation>
    <scope>NUCLEOTIDE SEQUENCE</scope>
    <source>
        <strain evidence="2">S10</strain>
    </source>
</reference>
<evidence type="ECO:0000313" key="3">
    <source>
        <dbReference type="Proteomes" id="UP001163823"/>
    </source>
</evidence>
<dbReference type="GO" id="GO:0004506">
    <property type="term" value="F:squalene monooxygenase activity"/>
    <property type="evidence" value="ECO:0007669"/>
    <property type="project" value="InterPro"/>
</dbReference>
<protein>
    <submittedName>
        <fullName evidence="2">Squalene monooxygenase-like</fullName>
    </submittedName>
</protein>
<accession>A0AAD7VL56</accession>
<evidence type="ECO:0000313" key="2">
    <source>
        <dbReference type="EMBL" id="KAJ7979792.1"/>
    </source>
</evidence>
<dbReference type="EMBL" id="JARAOO010000002">
    <property type="protein sequence ID" value="KAJ7979792.1"/>
    <property type="molecule type" value="Genomic_DNA"/>
</dbReference>